<reference evidence="1" key="2">
    <citation type="submission" date="2021-09" db="EMBL/GenBank/DDBJ databases">
        <authorList>
            <person name="Gilroy R."/>
        </authorList>
    </citation>
    <scope>NUCLEOTIDE SEQUENCE</scope>
    <source>
        <strain evidence="1">CHK179-5677</strain>
    </source>
</reference>
<proteinExistence type="predicted"/>
<protein>
    <submittedName>
        <fullName evidence="1">Uncharacterized protein</fullName>
    </submittedName>
</protein>
<dbReference type="AlphaFoldDB" id="A0A921MKP8"/>
<name>A0A921MKP8_9FIRM</name>
<dbReference type="RefSeq" id="WP_304247260.1">
    <property type="nucleotide sequence ID" value="NZ_DYUC01000011.1"/>
</dbReference>
<dbReference type="Proteomes" id="UP000760668">
    <property type="component" value="Unassembled WGS sequence"/>
</dbReference>
<comment type="caution">
    <text evidence="1">The sequence shown here is derived from an EMBL/GenBank/DDBJ whole genome shotgun (WGS) entry which is preliminary data.</text>
</comment>
<accession>A0A921MKP8</accession>
<sequence length="108" mass="11707">MKEITSASARRLYRFLSACGGNWRNTIHIAAQGGHTGWLMAVDQDGKPVVMAVDAFQKLTQEQIDPAECRGCLTESAFGDIFARYLLWQIPDAGGSPADALSLLSSSF</sequence>
<evidence type="ECO:0000313" key="2">
    <source>
        <dbReference type="Proteomes" id="UP000760668"/>
    </source>
</evidence>
<evidence type="ECO:0000313" key="1">
    <source>
        <dbReference type="EMBL" id="HJG85646.1"/>
    </source>
</evidence>
<organism evidence="1 2">
    <name type="scientific">Pseudoflavonifractor capillosus</name>
    <dbReference type="NCBI Taxonomy" id="106588"/>
    <lineage>
        <taxon>Bacteria</taxon>
        <taxon>Bacillati</taxon>
        <taxon>Bacillota</taxon>
        <taxon>Clostridia</taxon>
        <taxon>Eubacteriales</taxon>
        <taxon>Oscillospiraceae</taxon>
        <taxon>Pseudoflavonifractor</taxon>
    </lineage>
</organism>
<dbReference type="EMBL" id="DYUC01000011">
    <property type="protein sequence ID" value="HJG85646.1"/>
    <property type="molecule type" value="Genomic_DNA"/>
</dbReference>
<reference evidence="1" key="1">
    <citation type="journal article" date="2021" name="PeerJ">
        <title>Extensive microbial diversity within the chicken gut microbiome revealed by metagenomics and culture.</title>
        <authorList>
            <person name="Gilroy R."/>
            <person name="Ravi A."/>
            <person name="Getino M."/>
            <person name="Pursley I."/>
            <person name="Horton D.L."/>
            <person name="Alikhan N.F."/>
            <person name="Baker D."/>
            <person name="Gharbi K."/>
            <person name="Hall N."/>
            <person name="Watson M."/>
            <person name="Adriaenssens E.M."/>
            <person name="Foster-Nyarko E."/>
            <person name="Jarju S."/>
            <person name="Secka A."/>
            <person name="Antonio M."/>
            <person name="Oren A."/>
            <person name="Chaudhuri R.R."/>
            <person name="La Ragione R."/>
            <person name="Hildebrand F."/>
            <person name="Pallen M.J."/>
        </authorList>
    </citation>
    <scope>NUCLEOTIDE SEQUENCE</scope>
    <source>
        <strain evidence="1">CHK179-5677</strain>
    </source>
</reference>
<gene>
    <name evidence="1" type="ORF">K8V01_01245</name>
</gene>